<dbReference type="GO" id="GO:0005184">
    <property type="term" value="F:neuropeptide hormone activity"/>
    <property type="evidence" value="ECO:0007669"/>
    <property type="project" value="EnsemblMetazoa"/>
</dbReference>
<organism evidence="2 3">
    <name type="scientific">Drosophila mojavensis</name>
    <name type="common">Fruit fly</name>
    <dbReference type="NCBI Taxonomy" id="7230"/>
    <lineage>
        <taxon>Eukaryota</taxon>
        <taxon>Metazoa</taxon>
        <taxon>Ecdysozoa</taxon>
        <taxon>Arthropoda</taxon>
        <taxon>Hexapoda</taxon>
        <taxon>Insecta</taxon>
        <taxon>Pterygota</taxon>
        <taxon>Neoptera</taxon>
        <taxon>Endopterygota</taxon>
        <taxon>Diptera</taxon>
        <taxon>Brachycera</taxon>
        <taxon>Muscomorpha</taxon>
        <taxon>Ephydroidea</taxon>
        <taxon>Drosophilidae</taxon>
        <taxon>Drosophila</taxon>
    </lineage>
</organism>
<accession>A0A0Q9WYL7</accession>
<name>A0A0Q9WYL7_DROMO</name>
<protein>
    <submittedName>
        <fullName evidence="2">Uncharacterized protein, isoform B</fullName>
    </submittedName>
</protein>
<dbReference type="FunCoup" id="A0A0Q9WYL7">
    <property type="interactions" value="37"/>
</dbReference>
<dbReference type="KEGG" id="dmo:Dmoj_GI23245"/>
<gene>
    <name evidence="2" type="primary">Dmoj\GI23245</name>
    <name evidence="2" type="ORF">Dmoj_GI23245</name>
</gene>
<reference evidence="2 3" key="1">
    <citation type="journal article" date="2007" name="Nature">
        <title>Evolution of genes and genomes on the Drosophila phylogeny.</title>
        <authorList>
            <consortium name="Drosophila 12 Genomes Consortium"/>
            <person name="Clark A.G."/>
            <person name="Eisen M.B."/>
            <person name="Smith D.R."/>
            <person name="Bergman C.M."/>
            <person name="Oliver B."/>
            <person name="Markow T.A."/>
            <person name="Kaufman T.C."/>
            <person name="Kellis M."/>
            <person name="Gelbart W."/>
            <person name="Iyer V.N."/>
            <person name="Pollard D.A."/>
            <person name="Sackton T.B."/>
            <person name="Larracuente A.M."/>
            <person name="Singh N.D."/>
            <person name="Abad J.P."/>
            <person name="Abt D.N."/>
            <person name="Adryan B."/>
            <person name="Aguade M."/>
            <person name="Akashi H."/>
            <person name="Anderson W.W."/>
            <person name="Aquadro C.F."/>
            <person name="Ardell D.H."/>
            <person name="Arguello R."/>
            <person name="Artieri C.G."/>
            <person name="Barbash D.A."/>
            <person name="Barker D."/>
            <person name="Barsanti P."/>
            <person name="Batterham P."/>
            <person name="Batzoglou S."/>
            <person name="Begun D."/>
            <person name="Bhutkar A."/>
            <person name="Blanco E."/>
            <person name="Bosak S.A."/>
            <person name="Bradley R.K."/>
            <person name="Brand A.D."/>
            <person name="Brent M.R."/>
            <person name="Brooks A.N."/>
            <person name="Brown R.H."/>
            <person name="Butlin R.K."/>
            <person name="Caggese C."/>
            <person name="Calvi B.R."/>
            <person name="Bernardo de Carvalho A."/>
            <person name="Caspi A."/>
            <person name="Castrezana S."/>
            <person name="Celniker S.E."/>
            <person name="Chang J.L."/>
            <person name="Chapple C."/>
            <person name="Chatterji S."/>
            <person name="Chinwalla A."/>
            <person name="Civetta A."/>
            <person name="Clifton S.W."/>
            <person name="Comeron J.M."/>
            <person name="Costello J.C."/>
            <person name="Coyne J.A."/>
            <person name="Daub J."/>
            <person name="David R.G."/>
            <person name="Delcher A.L."/>
            <person name="Delehaunty K."/>
            <person name="Do C.B."/>
            <person name="Ebling H."/>
            <person name="Edwards K."/>
            <person name="Eickbush T."/>
            <person name="Evans J.D."/>
            <person name="Filipski A."/>
            <person name="Findeiss S."/>
            <person name="Freyhult E."/>
            <person name="Fulton L."/>
            <person name="Fulton R."/>
            <person name="Garcia A.C."/>
            <person name="Gardiner A."/>
            <person name="Garfield D.A."/>
            <person name="Garvin B.E."/>
            <person name="Gibson G."/>
            <person name="Gilbert D."/>
            <person name="Gnerre S."/>
            <person name="Godfrey J."/>
            <person name="Good R."/>
            <person name="Gotea V."/>
            <person name="Gravely B."/>
            <person name="Greenberg A.J."/>
            <person name="Griffiths-Jones S."/>
            <person name="Gross S."/>
            <person name="Guigo R."/>
            <person name="Gustafson E.A."/>
            <person name="Haerty W."/>
            <person name="Hahn M.W."/>
            <person name="Halligan D.L."/>
            <person name="Halpern A.L."/>
            <person name="Halter G.M."/>
            <person name="Han M.V."/>
            <person name="Heger A."/>
            <person name="Hillier L."/>
            <person name="Hinrichs A.S."/>
            <person name="Holmes I."/>
            <person name="Hoskins R.A."/>
            <person name="Hubisz M.J."/>
            <person name="Hultmark D."/>
            <person name="Huntley M.A."/>
            <person name="Jaffe D.B."/>
            <person name="Jagadeeshan S."/>
            <person name="Jeck W.R."/>
            <person name="Johnson J."/>
            <person name="Jones C.D."/>
            <person name="Jordan W.C."/>
            <person name="Karpen G.H."/>
            <person name="Kataoka E."/>
            <person name="Keightley P.D."/>
            <person name="Kheradpour P."/>
            <person name="Kirkness E.F."/>
            <person name="Koerich L.B."/>
            <person name="Kristiansen K."/>
            <person name="Kudrna D."/>
            <person name="Kulathinal R.J."/>
            <person name="Kumar S."/>
            <person name="Kwok R."/>
            <person name="Lander E."/>
            <person name="Langley C.H."/>
            <person name="Lapoint R."/>
            <person name="Lazzaro B.P."/>
            <person name="Lee S.J."/>
            <person name="Levesque L."/>
            <person name="Li R."/>
            <person name="Lin C.F."/>
            <person name="Lin M.F."/>
            <person name="Lindblad-Toh K."/>
            <person name="Llopart A."/>
            <person name="Long M."/>
            <person name="Low L."/>
            <person name="Lozovsky E."/>
            <person name="Lu J."/>
            <person name="Luo M."/>
            <person name="Machado C.A."/>
            <person name="Makalowski W."/>
            <person name="Marzo M."/>
            <person name="Matsuda M."/>
            <person name="Matzkin L."/>
            <person name="McAllister B."/>
            <person name="McBride C.S."/>
            <person name="McKernan B."/>
            <person name="McKernan K."/>
            <person name="Mendez-Lago M."/>
            <person name="Minx P."/>
            <person name="Mollenhauer M.U."/>
            <person name="Montooth K."/>
            <person name="Mount S.M."/>
            <person name="Mu X."/>
            <person name="Myers E."/>
            <person name="Negre B."/>
            <person name="Newfeld S."/>
            <person name="Nielsen R."/>
            <person name="Noor M.A."/>
            <person name="O'Grady P."/>
            <person name="Pachter L."/>
            <person name="Papaceit M."/>
            <person name="Parisi M.J."/>
            <person name="Parisi M."/>
            <person name="Parts L."/>
            <person name="Pedersen J.S."/>
            <person name="Pesole G."/>
            <person name="Phillippy A.M."/>
            <person name="Ponting C.P."/>
            <person name="Pop M."/>
            <person name="Porcelli D."/>
            <person name="Powell J.R."/>
            <person name="Prohaska S."/>
            <person name="Pruitt K."/>
            <person name="Puig M."/>
            <person name="Quesneville H."/>
            <person name="Ram K.R."/>
            <person name="Rand D."/>
            <person name="Rasmussen M.D."/>
            <person name="Reed L.K."/>
            <person name="Reenan R."/>
            <person name="Reily A."/>
            <person name="Remington K.A."/>
            <person name="Rieger T.T."/>
            <person name="Ritchie M.G."/>
            <person name="Robin C."/>
            <person name="Rogers Y.H."/>
            <person name="Rohde C."/>
            <person name="Rozas J."/>
            <person name="Rubenfield M.J."/>
            <person name="Ruiz A."/>
            <person name="Russo S."/>
            <person name="Salzberg S.L."/>
            <person name="Sanchez-Gracia A."/>
            <person name="Saranga D.J."/>
            <person name="Sato H."/>
            <person name="Schaeffer S.W."/>
            <person name="Schatz M.C."/>
            <person name="Schlenke T."/>
            <person name="Schwartz R."/>
            <person name="Segarra C."/>
            <person name="Singh R.S."/>
            <person name="Sirot L."/>
            <person name="Sirota M."/>
            <person name="Sisneros N.B."/>
            <person name="Smith C.D."/>
            <person name="Smith T.F."/>
            <person name="Spieth J."/>
            <person name="Stage D.E."/>
            <person name="Stark A."/>
            <person name="Stephan W."/>
            <person name="Strausberg R.L."/>
            <person name="Strempel S."/>
            <person name="Sturgill D."/>
            <person name="Sutton G."/>
            <person name="Sutton G.G."/>
            <person name="Tao W."/>
            <person name="Teichmann S."/>
            <person name="Tobari Y.N."/>
            <person name="Tomimura Y."/>
            <person name="Tsolas J.M."/>
            <person name="Valente V.L."/>
            <person name="Venter E."/>
            <person name="Venter J.C."/>
            <person name="Vicario S."/>
            <person name="Vieira F.G."/>
            <person name="Vilella A.J."/>
            <person name="Villasante A."/>
            <person name="Walenz B."/>
            <person name="Wang J."/>
            <person name="Wasserman M."/>
            <person name="Watts T."/>
            <person name="Wilson D."/>
            <person name="Wilson R.K."/>
            <person name="Wing R.A."/>
            <person name="Wolfner M.F."/>
            <person name="Wong A."/>
            <person name="Wong G.K."/>
            <person name="Wu C.I."/>
            <person name="Wu G."/>
            <person name="Yamamoto D."/>
            <person name="Yang H.P."/>
            <person name="Yang S.P."/>
            <person name="Yorke J.A."/>
            <person name="Yoshida K."/>
            <person name="Zdobnov E."/>
            <person name="Zhang P."/>
            <person name="Zhang Y."/>
            <person name="Zimin A.V."/>
            <person name="Baldwin J."/>
            <person name="Abdouelleil A."/>
            <person name="Abdulkadir J."/>
            <person name="Abebe A."/>
            <person name="Abera B."/>
            <person name="Abreu J."/>
            <person name="Acer S.C."/>
            <person name="Aftuck L."/>
            <person name="Alexander A."/>
            <person name="An P."/>
            <person name="Anderson E."/>
            <person name="Anderson S."/>
            <person name="Arachi H."/>
            <person name="Azer M."/>
            <person name="Bachantsang P."/>
            <person name="Barry A."/>
            <person name="Bayul T."/>
            <person name="Berlin A."/>
            <person name="Bessette D."/>
            <person name="Bloom T."/>
            <person name="Blye J."/>
            <person name="Boguslavskiy L."/>
            <person name="Bonnet C."/>
            <person name="Boukhgalter B."/>
            <person name="Bourzgui I."/>
            <person name="Brown A."/>
            <person name="Cahill P."/>
            <person name="Channer S."/>
            <person name="Cheshatsang Y."/>
            <person name="Chuda L."/>
            <person name="Citroen M."/>
            <person name="Collymore A."/>
            <person name="Cooke P."/>
            <person name="Costello M."/>
            <person name="D'Aco K."/>
            <person name="Daza R."/>
            <person name="De Haan G."/>
            <person name="DeGray S."/>
            <person name="DeMaso C."/>
            <person name="Dhargay N."/>
            <person name="Dooley K."/>
            <person name="Dooley E."/>
            <person name="Doricent M."/>
            <person name="Dorje P."/>
            <person name="Dorjee K."/>
            <person name="Dupes A."/>
            <person name="Elong R."/>
            <person name="Falk J."/>
            <person name="Farina A."/>
            <person name="Faro S."/>
            <person name="Ferguson D."/>
            <person name="Fisher S."/>
            <person name="Foley C.D."/>
            <person name="Franke A."/>
            <person name="Friedrich D."/>
            <person name="Gadbois L."/>
            <person name="Gearin G."/>
            <person name="Gearin C.R."/>
            <person name="Giannoukos G."/>
            <person name="Goode T."/>
            <person name="Graham J."/>
            <person name="Grandbois E."/>
            <person name="Grewal S."/>
            <person name="Gyaltsen K."/>
            <person name="Hafez N."/>
            <person name="Hagos B."/>
            <person name="Hall J."/>
            <person name="Henson C."/>
            <person name="Hollinger A."/>
            <person name="Honan T."/>
            <person name="Huard M.D."/>
            <person name="Hughes L."/>
            <person name="Hurhula B."/>
            <person name="Husby M.E."/>
            <person name="Kamat A."/>
            <person name="Kanga B."/>
            <person name="Kashin S."/>
            <person name="Khazanovich D."/>
            <person name="Kisner P."/>
            <person name="Lance K."/>
            <person name="Lara M."/>
            <person name="Lee W."/>
            <person name="Lennon N."/>
            <person name="Letendre F."/>
            <person name="LeVine R."/>
            <person name="Lipovsky A."/>
            <person name="Liu X."/>
            <person name="Liu J."/>
            <person name="Liu S."/>
            <person name="Lokyitsang T."/>
            <person name="Lokyitsang Y."/>
            <person name="Lubonja R."/>
            <person name="Lui A."/>
            <person name="MacDonald P."/>
            <person name="Magnisalis V."/>
            <person name="Maru K."/>
            <person name="Matthews C."/>
            <person name="McCusker W."/>
            <person name="McDonough S."/>
            <person name="Mehta T."/>
            <person name="Meldrim J."/>
            <person name="Meneus L."/>
            <person name="Mihai O."/>
            <person name="Mihalev A."/>
            <person name="Mihova T."/>
            <person name="Mittelman R."/>
            <person name="Mlenga V."/>
            <person name="Montmayeur A."/>
            <person name="Mulrain L."/>
            <person name="Navidi A."/>
            <person name="Naylor J."/>
            <person name="Negash T."/>
            <person name="Nguyen T."/>
            <person name="Nguyen N."/>
            <person name="Nicol R."/>
            <person name="Norbu C."/>
            <person name="Norbu N."/>
            <person name="Novod N."/>
            <person name="O'Neill B."/>
            <person name="Osman S."/>
            <person name="Markiewicz E."/>
            <person name="Oyono O.L."/>
            <person name="Patti C."/>
            <person name="Phunkhang P."/>
            <person name="Pierre F."/>
            <person name="Priest M."/>
            <person name="Raghuraman S."/>
            <person name="Rege F."/>
            <person name="Reyes R."/>
            <person name="Rise C."/>
            <person name="Rogov P."/>
            <person name="Ross K."/>
            <person name="Ryan E."/>
            <person name="Settipalli S."/>
            <person name="Shea T."/>
            <person name="Sherpa N."/>
            <person name="Shi L."/>
            <person name="Shih D."/>
            <person name="Sparrow T."/>
            <person name="Spaulding J."/>
            <person name="Stalker J."/>
            <person name="Stange-Thomann N."/>
            <person name="Stavropoulos S."/>
            <person name="Stone C."/>
            <person name="Strader C."/>
            <person name="Tesfaye S."/>
            <person name="Thomson T."/>
            <person name="Thoulutsang Y."/>
            <person name="Thoulutsang D."/>
            <person name="Topham K."/>
            <person name="Topping I."/>
            <person name="Tsamla T."/>
            <person name="Vassiliev H."/>
            <person name="Vo A."/>
            <person name="Wangchuk T."/>
            <person name="Wangdi T."/>
            <person name="Weiand M."/>
            <person name="Wilkinson J."/>
            <person name="Wilson A."/>
            <person name="Yadav S."/>
            <person name="Young G."/>
            <person name="Yu Q."/>
            <person name="Zembek L."/>
            <person name="Zhong D."/>
            <person name="Zimmer A."/>
            <person name="Zwirko Z."/>
            <person name="Jaffe D.B."/>
            <person name="Alvarez P."/>
            <person name="Brockman W."/>
            <person name="Butler J."/>
            <person name="Chin C."/>
            <person name="Gnerre S."/>
            <person name="Grabherr M."/>
            <person name="Kleber M."/>
            <person name="Mauceli E."/>
            <person name="MacCallum I."/>
        </authorList>
    </citation>
    <scope>NUCLEOTIDE SEQUENCE [LARGE SCALE GENOMIC DNA]</scope>
    <source>
        <strain evidence="3">Tucson 15081-1352.22</strain>
    </source>
</reference>
<dbReference type="OrthoDB" id="6366777at2759"/>
<dbReference type="eggNOG" id="ENOG502SFM9">
    <property type="taxonomic scope" value="Eukaryota"/>
</dbReference>
<evidence type="ECO:0000256" key="1">
    <source>
        <dbReference type="SAM" id="MobiDB-lite"/>
    </source>
</evidence>
<evidence type="ECO:0000313" key="2">
    <source>
        <dbReference type="EMBL" id="KRG01087.1"/>
    </source>
</evidence>
<dbReference type="EMBL" id="CH933806">
    <property type="protein sequence ID" value="KRG01087.1"/>
    <property type="molecule type" value="Genomic_DNA"/>
</dbReference>
<dbReference type="InParanoid" id="A0A0Q9WYL7"/>
<proteinExistence type="predicted"/>
<feature type="region of interest" description="Disordered" evidence="1">
    <location>
        <begin position="153"/>
        <end position="172"/>
    </location>
</feature>
<dbReference type="InterPro" id="IPR037729">
    <property type="entry name" value="CCHa1/2"/>
</dbReference>
<dbReference type="AlphaFoldDB" id="A0A0Q9WYL7"/>
<evidence type="ECO:0000313" key="3">
    <source>
        <dbReference type="Proteomes" id="UP000009192"/>
    </source>
</evidence>
<dbReference type="GO" id="GO:0005615">
    <property type="term" value="C:extracellular space"/>
    <property type="evidence" value="ECO:0007669"/>
    <property type="project" value="EnsemblMetazoa"/>
</dbReference>
<dbReference type="PANTHER" id="PTHR35980:SF1">
    <property type="entry name" value="NEUROPEPTIDE CCHAMIDE-1-RELATED"/>
    <property type="match status" value="1"/>
</dbReference>
<sequence length="172" mass="19002">MSTRDLLRFSDIRNIFGSTCRMIDGECFKIHFNMKSTISLLLVVICTVVLAAQQSQAKKGCQAYGHVCYGGHGKRSLSATGNGAAAANANANAAGLDQEFVRPNGLLPMLTPNEQPPESEFDDYPSRQVLYKIMKSWFNRPHRPVPRLGELDYPLSSSSESFNRESVMNALN</sequence>
<dbReference type="PANTHER" id="PTHR35980">
    <property type="entry name" value="NEUROPEPTIDE CCHAMIDE-1-RELATED"/>
    <property type="match status" value="1"/>
</dbReference>
<dbReference type="GO" id="GO:0007218">
    <property type="term" value="P:neuropeptide signaling pathway"/>
    <property type="evidence" value="ECO:0007669"/>
    <property type="project" value="EnsemblMetazoa"/>
</dbReference>
<dbReference type="Proteomes" id="UP000009192">
    <property type="component" value="Unassembled WGS sequence"/>
</dbReference>
<keyword evidence="3" id="KW-1185">Reference proteome</keyword>